<dbReference type="InParanoid" id="A0A061GK08"/>
<organism evidence="7 8">
    <name type="scientific">Theobroma cacao</name>
    <name type="common">Cacao</name>
    <name type="synonym">Cocoa</name>
    <dbReference type="NCBI Taxonomy" id="3641"/>
    <lineage>
        <taxon>Eukaryota</taxon>
        <taxon>Viridiplantae</taxon>
        <taxon>Streptophyta</taxon>
        <taxon>Embryophyta</taxon>
        <taxon>Tracheophyta</taxon>
        <taxon>Spermatophyta</taxon>
        <taxon>Magnoliopsida</taxon>
        <taxon>eudicotyledons</taxon>
        <taxon>Gunneridae</taxon>
        <taxon>Pentapetalae</taxon>
        <taxon>rosids</taxon>
        <taxon>malvids</taxon>
        <taxon>Malvales</taxon>
        <taxon>Malvaceae</taxon>
        <taxon>Byttnerioideae</taxon>
        <taxon>Theobroma</taxon>
    </lineage>
</organism>
<comment type="subcellular location">
    <subcellularLocation>
        <location evidence="1">Membrane</location>
        <topology evidence="1">Multi-pass membrane protein</topology>
    </subcellularLocation>
</comment>
<feature type="transmembrane region" description="Helical" evidence="6">
    <location>
        <begin position="495"/>
        <end position="514"/>
    </location>
</feature>
<dbReference type="InterPro" id="IPR036259">
    <property type="entry name" value="MFS_trans_sf"/>
</dbReference>
<feature type="transmembrane region" description="Helical" evidence="6">
    <location>
        <begin position="415"/>
        <end position="434"/>
    </location>
</feature>
<feature type="transmembrane region" description="Helical" evidence="6">
    <location>
        <begin position="218"/>
        <end position="238"/>
    </location>
</feature>
<dbReference type="Pfam" id="PF00854">
    <property type="entry name" value="PTR2"/>
    <property type="match status" value="1"/>
</dbReference>
<evidence type="ECO:0000313" key="8">
    <source>
        <dbReference type="Proteomes" id="UP000026915"/>
    </source>
</evidence>
<feature type="transmembrane region" description="Helical" evidence="6">
    <location>
        <begin position="374"/>
        <end position="394"/>
    </location>
</feature>
<protein>
    <submittedName>
        <fullName evidence="7">Major facilitator superfamily protein</fullName>
    </submittedName>
</protein>
<evidence type="ECO:0000256" key="4">
    <source>
        <dbReference type="ARBA" id="ARBA00022989"/>
    </source>
</evidence>
<accession>A0A061GK08</accession>
<evidence type="ECO:0000256" key="5">
    <source>
        <dbReference type="ARBA" id="ARBA00023136"/>
    </source>
</evidence>
<evidence type="ECO:0000256" key="2">
    <source>
        <dbReference type="ARBA" id="ARBA00005982"/>
    </source>
</evidence>
<feature type="transmembrane region" description="Helical" evidence="6">
    <location>
        <begin position="141"/>
        <end position="166"/>
    </location>
</feature>
<feature type="transmembrane region" description="Helical" evidence="6">
    <location>
        <begin position="100"/>
        <end position="121"/>
    </location>
</feature>
<evidence type="ECO:0000256" key="3">
    <source>
        <dbReference type="ARBA" id="ARBA00022692"/>
    </source>
</evidence>
<keyword evidence="4 6" id="KW-1133">Transmembrane helix</keyword>
<dbReference type="GO" id="GO:0055085">
    <property type="term" value="P:transmembrane transport"/>
    <property type="evidence" value="ECO:0000318"/>
    <property type="project" value="GO_Central"/>
</dbReference>
<feature type="transmembrane region" description="Helical" evidence="6">
    <location>
        <begin position="332"/>
        <end position="354"/>
    </location>
</feature>
<keyword evidence="5 6" id="KW-0472">Membrane</keyword>
<evidence type="ECO:0000256" key="6">
    <source>
        <dbReference type="SAM" id="Phobius"/>
    </source>
</evidence>
<feature type="transmembrane region" description="Helical" evidence="6">
    <location>
        <begin position="454"/>
        <end position="474"/>
    </location>
</feature>
<dbReference type="Gramene" id="EOY29723">
    <property type="protein sequence ID" value="EOY29723"/>
    <property type="gene ID" value="TCM_037174"/>
</dbReference>
<dbReference type="AlphaFoldDB" id="A0A061GK08"/>
<evidence type="ECO:0000313" key="7">
    <source>
        <dbReference type="EMBL" id="EOY29723.1"/>
    </source>
</evidence>
<name>A0A061GK08_THECC</name>
<proteinExistence type="inferred from homology"/>
<comment type="similarity">
    <text evidence="2">Belongs to the major facilitator superfamily. Proton-dependent oligopeptide transporter (POT/PTR) (TC 2.A.17) family.</text>
</comment>
<dbReference type="OMA" id="GWYYATV"/>
<keyword evidence="3 6" id="KW-0812">Transmembrane</keyword>
<evidence type="ECO:0000256" key="1">
    <source>
        <dbReference type="ARBA" id="ARBA00004141"/>
    </source>
</evidence>
<feature type="transmembrane region" description="Helical" evidence="6">
    <location>
        <begin position="70"/>
        <end position="88"/>
    </location>
</feature>
<keyword evidence="8" id="KW-1185">Reference proteome</keyword>
<dbReference type="eggNOG" id="KOG1237">
    <property type="taxonomic scope" value="Eukaryota"/>
</dbReference>
<dbReference type="CDD" id="cd17416">
    <property type="entry name" value="MFS_NPF1_2"/>
    <property type="match status" value="1"/>
</dbReference>
<feature type="transmembrane region" description="Helical" evidence="6">
    <location>
        <begin position="187"/>
        <end position="206"/>
    </location>
</feature>
<dbReference type="Gene3D" id="1.20.1250.20">
    <property type="entry name" value="MFS general substrate transporter like domains"/>
    <property type="match status" value="1"/>
</dbReference>
<dbReference type="Proteomes" id="UP000026915">
    <property type="component" value="Chromosome 9"/>
</dbReference>
<dbReference type="PANTHER" id="PTHR11654">
    <property type="entry name" value="OLIGOPEPTIDE TRANSPORTER-RELATED"/>
    <property type="match status" value="1"/>
</dbReference>
<dbReference type="InterPro" id="IPR000109">
    <property type="entry name" value="POT_fam"/>
</dbReference>
<dbReference type="GO" id="GO:0005886">
    <property type="term" value="C:plasma membrane"/>
    <property type="evidence" value="ECO:0000318"/>
    <property type="project" value="GO_Central"/>
</dbReference>
<dbReference type="HOGENOM" id="CLU_009313_4_2_1"/>
<gene>
    <name evidence="7" type="ORF">TCM_037174</name>
</gene>
<feature type="transmembrane region" description="Helical" evidence="6">
    <location>
        <begin position="537"/>
        <end position="555"/>
    </location>
</feature>
<reference evidence="7 8" key="1">
    <citation type="journal article" date="2013" name="Genome Biol.">
        <title>The genome sequence of the most widely cultivated cacao type and its use to identify candidate genes regulating pod color.</title>
        <authorList>
            <person name="Motamayor J.C."/>
            <person name="Mockaitis K."/>
            <person name="Schmutz J."/>
            <person name="Haiminen N."/>
            <person name="Iii D.L."/>
            <person name="Cornejo O."/>
            <person name="Findley S.D."/>
            <person name="Zheng P."/>
            <person name="Utro F."/>
            <person name="Royaert S."/>
            <person name="Saski C."/>
            <person name="Jenkins J."/>
            <person name="Podicheti R."/>
            <person name="Zhao M."/>
            <person name="Scheffler B.E."/>
            <person name="Stack J.C."/>
            <person name="Feltus F.A."/>
            <person name="Mustiga G.M."/>
            <person name="Amores F."/>
            <person name="Phillips W."/>
            <person name="Marelli J.P."/>
            <person name="May G.D."/>
            <person name="Shapiro H."/>
            <person name="Ma J."/>
            <person name="Bustamante C.D."/>
            <person name="Schnell R.J."/>
            <person name="Main D."/>
            <person name="Gilbert D."/>
            <person name="Parida L."/>
            <person name="Kuhn D.N."/>
        </authorList>
    </citation>
    <scope>NUCLEOTIDE SEQUENCE [LARGE SCALE GENOMIC DNA]</scope>
    <source>
        <strain evidence="8">cv. Matina 1-6</strain>
    </source>
</reference>
<sequence>METTPSDEKKTIREPLLITPSLSKGGFRTLPFILANEAFERVATLGLSPNMILYLTREYGMETARAAKVIFIWTAANNFTPILGAFVADSYVGKYRMIGLGSILSFLGMVLLWLTAMFPQARPYCDQFSSICESPTAPQLLFLYFSLGLMSIGTGGIRSSSLVFGADQLNKGINPENAETLQSFFSWYYASVSFSALIAVTGIVYIQDNLGWKMGFGVPVMLMFISALSFYLASSLYIKLKARTSLFTGFAQVLVASFRNRHINLPSQATDEVYCLRKGSRLYMPSEKLRFLNKACVIKNPQQDLTSDGTASNPWSLCTVDQVEELKALIRVIPLFSTGIMISVALTQSSFTVIQAGTMDRHITPKFEIPAGSFSMFLMISLIAWIAFYDRIALPLASKMKGKPVRLGLKQRTGIGILCSCASMVALAIVEYIRREIAIQEGLSDEPQAMVHMSALWLLPYNVLSGLAEAFAGVGQIEFFYAELPKTMSSIGSNLFGLGAFVASLVASFITSAVDDVTKRGGESWVSSNVNKGHYDYYYWLLFGLSILNFMYFLACSKAYGPCRGDDEVQSQATRRGNHERIDEC</sequence>
<dbReference type="EMBL" id="CM001887">
    <property type="protein sequence ID" value="EOY29723.1"/>
    <property type="molecule type" value="Genomic_DNA"/>
</dbReference>
<dbReference type="GO" id="GO:0022857">
    <property type="term" value="F:transmembrane transporter activity"/>
    <property type="evidence" value="ECO:0000318"/>
    <property type="project" value="GO_Central"/>
</dbReference>
<dbReference type="SUPFAM" id="SSF103473">
    <property type="entry name" value="MFS general substrate transporter"/>
    <property type="match status" value="1"/>
</dbReference>